<evidence type="ECO:0000313" key="1">
    <source>
        <dbReference type="EMBL" id="KAI0053703.1"/>
    </source>
</evidence>
<reference evidence="1" key="1">
    <citation type="submission" date="2021-02" db="EMBL/GenBank/DDBJ databases">
        <authorList>
            <consortium name="DOE Joint Genome Institute"/>
            <person name="Ahrendt S."/>
            <person name="Looney B.P."/>
            <person name="Miyauchi S."/>
            <person name="Morin E."/>
            <person name="Drula E."/>
            <person name="Courty P.E."/>
            <person name="Chicoki N."/>
            <person name="Fauchery L."/>
            <person name="Kohler A."/>
            <person name="Kuo A."/>
            <person name="Labutti K."/>
            <person name="Pangilinan J."/>
            <person name="Lipzen A."/>
            <person name="Riley R."/>
            <person name="Andreopoulos W."/>
            <person name="He G."/>
            <person name="Johnson J."/>
            <person name="Barry K.W."/>
            <person name="Grigoriev I.V."/>
            <person name="Nagy L."/>
            <person name="Hibbett D."/>
            <person name="Henrissat B."/>
            <person name="Matheny P.B."/>
            <person name="Labbe J."/>
            <person name="Martin F."/>
        </authorList>
    </citation>
    <scope>NUCLEOTIDE SEQUENCE</scope>
    <source>
        <strain evidence="1">FP105234-sp</strain>
    </source>
</reference>
<name>A0ACB8SBX8_9AGAM</name>
<dbReference type="EMBL" id="MU275839">
    <property type="protein sequence ID" value="KAI0053703.1"/>
    <property type="molecule type" value="Genomic_DNA"/>
</dbReference>
<proteinExistence type="predicted"/>
<protein>
    <submittedName>
        <fullName evidence="1">Uncharacterized protein</fullName>
    </submittedName>
</protein>
<dbReference type="Proteomes" id="UP000814033">
    <property type="component" value="Unassembled WGS sequence"/>
</dbReference>
<sequence>MDPFHFDAYYPSDASTPRTPSPRTDDHLHSPAHFKLELEPVRNIFADSMTDDHTVAPEAAHLWSGLAHNVGPYNARPSLLGELYDHDLSPPADHQSSYFLEQQQQHLPQGPDDWQHPRATHHHQQDLATMRRATYPYVRQDRDDLHYSQQPFMPQDESMMGSYHSRVDTLYGEPLLMDHSPQLISLGSHDNLHLSGSLSSSPASSYVDFDKMDPNVKLEESAPVIVPSQTCLYRPPSSDAMHPLSYLSPHTGLPVQHTDDASSKETQYLRRRCFNCSQTEPPSWRRSTLNPGKIVCNKCGLYERTHLRPRPLRFDELRTGNKSRKQAKGLGGSPAKMIKKESLDGPQPLSRRTSVSSSSSVHSSSDWDDSVSVYSSSGSAPPSSFNSPSPASFSLPLERSSHSPPLGTPEGGIRIPNAPLSDIASLQSSPRRSATSPEYALSSSPDYFGRRGSLPVDIPSASPRTPGVDMPEVTGWQTVPMVDVKAQRKPSILRKTVVA</sequence>
<accession>A0ACB8SBX8</accession>
<organism evidence="1 2">
    <name type="scientific">Auriscalpium vulgare</name>
    <dbReference type="NCBI Taxonomy" id="40419"/>
    <lineage>
        <taxon>Eukaryota</taxon>
        <taxon>Fungi</taxon>
        <taxon>Dikarya</taxon>
        <taxon>Basidiomycota</taxon>
        <taxon>Agaricomycotina</taxon>
        <taxon>Agaricomycetes</taxon>
        <taxon>Russulales</taxon>
        <taxon>Auriscalpiaceae</taxon>
        <taxon>Auriscalpium</taxon>
    </lineage>
</organism>
<reference evidence="1" key="2">
    <citation type="journal article" date="2022" name="New Phytol.">
        <title>Evolutionary transition to the ectomycorrhizal habit in the genomes of a hyperdiverse lineage of mushroom-forming fungi.</title>
        <authorList>
            <person name="Looney B."/>
            <person name="Miyauchi S."/>
            <person name="Morin E."/>
            <person name="Drula E."/>
            <person name="Courty P.E."/>
            <person name="Kohler A."/>
            <person name="Kuo A."/>
            <person name="LaButti K."/>
            <person name="Pangilinan J."/>
            <person name="Lipzen A."/>
            <person name="Riley R."/>
            <person name="Andreopoulos W."/>
            <person name="He G."/>
            <person name="Johnson J."/>
            <person name="Nolan M."/>
            <person name="Tritt A."/>
            <person name="Barry K.W."/>
            <person name="Grigoriev I.V."/>
            <person name="Nagy L.G."/>
            <person name="Hibbett D."/>
            <person name="Henrissat B."/>
            <person name="Matheny P.B."/>
            <person name="Labbe J."/>
            <person name="Martin F.M."/>
        </authorList>
    </citation>
    <scope>NUCLEOTIDE SEQUENCE</scope>
    <source>
        <strain evidence="1">FP105234-sp</strain>
    </source>
</reference>
<comment type="caution">
    <text evidence="1">The sequence shown here is derived from an EMBL/GenBank/DDBJ whole genome shotgun (WGS) entry which is preliminary data.</text>
</comment>
<keyword evidence="2" id="KW-1185">Reference proteome</keyword>
<gene>
    <name evidence="1" type="ORF">FA95DRAFT_1600842</name>
</gene>
<evidence type="ECO:0000313" key="2">
    <source>
        <dbReference type="Proteomes" id="UP000814033"/>
    </source>
</evidence>